<evidence type="ECO:0000256" key="11">
    <source>
        <dbReference type="PIRSR" id="PIRSR006268-2"/>
    </source>
</evidence>
<feature type="binding site" evidence="11">
    <location>
        <position position="266"/>
    </location>
    <ligand>
        <name>Mg(2+)</name>
        <dbReference type="ChEBI" id="CHEBI:18420"/>
    </ligand>
</feature>
<keyword evidence="15" id="KW-1185">Reference proteome</keyword>
<keyword evidence="4 10" id="KW-0808">Transferase</keyword>
<dbReference type="GeneID" id="35768175"/>
<evidence type="ECO:0000256" key="5">
    <source>
        <dbReference type="ARBA" id="ARBA00022723"/>
    </source>
</evidence>
<evidence type="ECO:0000256" key="6">
    <source>
        <dbReference type="ARBA" id="ARBA00022827"/>
    </source>
</evidence>
<dbReference type="InterPro" id="IPR024932">
    <property type="entry name" value="ApbE"/>
</dbReference>
<dbReference type="PANTHER" id="PTHR30040:SF2">
    <property type="entry name" value="FAD:PROTEIN FMN TRANSFERASE"/>
    <property type="match status" value="1"/>
</dbReference>
<comment type="catalytic activity">
    <reaction evidence="9 10">
        <text>L-threonyl-[protein] + FAD = FMN-L-threonyl-[protein] + AMP + H(+)</text>
        <dbReference type="Rhea" id="RHEA:36847"/>
        <dbReference type="Rhea" id="RHEA-COMP:11060"/>
        <dbReference type="Rhea" id="RHEA-COMP:11061"/>
        <dbReference type="ChEBI" id="CHEBI:15378"/>
        <dbReference type="ChEBI" id="CHEBI:30013"/>
        <dbReference type="ChEBI" id="CHEBI:57692"/>
        <dbReference type="ChEBI" id="CHEBI:74257"/>
        <dbReference type="ChEBI" id="CHEBI:456215"/>
        <dbReference type="EC" id="2.7.1.180"/>
    </reaction>
</comment>
<dbReference type="Pfam" id="PF02424">
    <property type="entry name" value="ApbE"/>
    <property type="match status" value="1"/>
</dbReference>
<gene>
    <name evidence="13" type="ORF">I6G68_02390</name>
    <name evidence="12" type="ORF">ODY43_02465</name>
</gene>
<dbReference type="InterPro" id="IPR003374">
    <property type="entry name" value="ApbE-like_sf"/>
</dbReference>
<dbReference type="EC" id="2.7.1.180" evidence="1 10"/>
<dbReference type="OrthoDB" id="9778595at2"/>
<keyword evidence="7 10" id="KW-0460">Magnesium</keyword>
<dbReference type="PANTHER" id="PTHR30040">
    <property type="entry name" value="THIAMINE BIOSYNTHESIS LIPOPROTEIN APBE"/>
    <property type="match status" value="1"/>
</dbReference>
<reference evidence="13 14" key="1">
    <citation type="submission" date="2020-12" db="EMBL/GenBank/DDBJ databases">
        <title>FDA dAtabase for Regulatory Grade micrObial Sequences (FDA-ARGOS): Supporting development and validation of Infectious Disease Dx tests.</title>
        <authorList>
            <person name="Sproer C."/>
            <person name="Gronow S."/>
            <person name="Severitt S."/>
            <person name="Schroder I."/>
            <person name="Tallon L."/>
            <person name="Sadzewicz L."/>
            <person name="Zhao X."/>
            <person name="Boylan J."/>
            <person name="Ott S."/>
            <person name="Bowen H."/>
            <person name="Vavikolanu K."/>
            <person name="Mehta A."/>
            <person name="Aluvathingal J."/>
            <person name="Nadendla S."/>
            <person name="Lowell S."/>
            <person name="Myers T."/>
            <person name="Yan Y."/>
            <person name="Sichtig H."/>
        </authorList>
    </citation>
    <scope>NUCLEOTIDE SEQUENCE [LARGE SCALE GENOMIC DNA]</scope>
    <source>
        <strain evidence="13 14">FDAARGOS_911</strain>
    </source>
</reference>
<sequence length="304" mass="33438">MEAVKLVELMGTVIEMKVGHPEAEALLEKSEAKLRDYEYRFSANRDDSMLMRVNQAAGKEAVEVDEDLFDLIQLAKKVSVSTEGRFNLAIGPLVKLWHIGFSDARVPSQAEIDERLDLIDPHKVQLDPTTHKVYLEQAGMEIDLGAIAKGYFADQIVADWRRAGADYGLINLGGNVLVMGDAPNRQDGFWRIGIQRPDAIRGEVMATVPVKNQSVVTSGIYERSFKQEGHSYHHILDSKTGYPIETDLASLTIIAPQSVFCEIWTTALFALSSEEAVAAIDDLKGIEGLVVTQAGKILVSQALA</sequence>
<evidence type="ECO:0000256" key="9">
    <source>
        <dbReference type="ARBA" id="ARBA00048540"/>
    </source>
</evidence>
<dbReference type="PIRSF" id="PIRSF006268">
    <property type="entry name" value="ApbE"/>
    <property type="match status" value="1"/>
</dbReference>
<evidence type="ECO:0000256" key="7">
    <source>
        <dbReference type="ARBA" id="ARBA00022842"/>
    </source>
</evidence>
<keyword evidence="6 10" id="KW-0274">FAD</keyword>
<evidence type="ECO:0000256" key="1">
    <source>
        <dbReference type="ARBA" id="ARBA00011955"/>
    </source>
</evidence>
<evidence type="ECO:0000256" key="2">
    <source>
        <dbReference type="ARBA" id="ARBA00016337"/>
    </source>
</evidence>
<feature type="binding site" evidence="11">
    <location>
        <position position="146"/>
    </location>
    <ligand>
        <name>Mg(2+)</name>
        <dbReference type="ChEBI" id="CHEBI:18420"/>
    </ligand>
</feature>
<comment type="cofactor">
    <cofactor evidence="11">
        <name>Mg(2+)</name>
        <dbReference type="ChEBI" id="CHEBI:18420"/>
    </cofactor>
    <cofactor evidence="11">
        <name>Mn(2+)</name>
        <dbReference type="ChEBI" id="CHEBI:29035"/>
    </cofactor>
    <text evidence="11">Magnesium. Can also use manganese.</text>
</comment>
<evidence type="ECO:0000256" key="4">
    <source>
        <dbReference type="ARBA" id="ARBA00022679"/>
    </source>
</evidence>
<comment type="similarity">
    <text evidence="10">Belongs to the ApbE family.</text>
</comment>
<dbReference type="GO" id="GO:0016740">
    <property type="term" value="F:transferase activity"/>
    <property type="evidence" value="ECO:0007669"/>
    <property type="project" value="UniProtKB-UniRule"/>
</dbReference>
<dbReference type="Proteomes" id="UP001069145">
    <property type="component" value="Unassembled WGS sequence"/>
</dbReference>
<dbReference type="Proteomes" id="UP000594771">
    <property type="component" value="Chromosome"/>
</dbReference>
<protein>
    <recommendedName>
        <fullName evidence="2 10">FAD:protein FMN transferase</fullName>
        <ecNumber evidence="1 10">2.7.1.180</ecNumber>
    </recommendedName>
    <alternativeName>
        <fullName evidence="8 10">Flavin transferase</fullName>
    </alternativeName>
</protein>
<name>A0A0X8FFI4_9LACT</name>
<dbReference type="SUPFAM" id="SSF143631">
    <property type="entry name" value="ApbE-like"/>
    <property type="match status" value="1"/>
</dbReference>
<evidence type="ECO:0000313" key="13">
    <source>
        <dbReference type="EMBL" id="QPS01944.1"/>
    </source>
</evidence>
<dbReference type="GO" id="GO:0046872">
    <property type="term" value="F:metal ion binding"/>
    <property type="evidence" value="ECO:0007669"/>
    <property type="project" value="UniProtKB-UniRule"/>
</dbReference>
<evidence type="ECO:0000256" key="10">
    <source>
        <dbReference type="PIRNR" id="PIRNR006268"/>
    </source>
</evidence>
<evidence type="ECO:0000256" key="8">
    <source>
        <dbReference type="ARBA" id="ARBA00031306"/>
    </source>
</evidence>
<evidence type="ECO:0000256" key="3">
    <source>
        <dbReference type="ARBA" id="ARBA00022630"/>
    </source>
</evidence>
<evidence type="ECO:0000313" key="14">
    <source>
        <dbReference type="Proteomes" id="UP000594771"/>
    </source>
</evidence>
<accession>A0A0X8FFI4</accession>
<dbReference type="RefSeq" id="WP_060778780.1">
    <property type="nucleotide sequence ID" value="NZ_CAJHLF010000004.1"/>
</dbReference>
<reference evidence="12" key="2">
    <citation type="submission" date="2022-09" db="EMBL/GenBank/DDBJ databases">
        <title>Aerococcus urinae taxonomy study.</title>
        <authorList>
            <person name="Christensen J."/>
            <person name="Senneby E."/>
        </authorList>
    </citation>
    <scope>NUCLEOTIDE SEQUENCE</scope>
    <source>
        <strain evidence="12">NLD-066-U95</strain>
    </source>
</reference>
<keyword evidence="5 10" id="KW-0479">Metal-binding</keyword>
<dbReference type="Gene3D" id="3.10.520.10">
    <property type="entry name" value="ApbE-like domains"/>
    <property type="match status" value="1"/>
</dbReference>
<dbReference type="EMBL" id="CP065662">
    <property type="protein sequence ID" value="QPS01944.1"/>
    <property type="molecule type" value="Genomic_DNA"/>
</dbReference>
<organism evidence="13 14">
    <name type="scientific">Aerococcus urinae</name>
    <dbReference type="NCBI Taxonomy" id="1376"/>
    <lineage>
        <taxon>Bacteria</taxon>
        <taxon>Bacillati</taxon>
        <taxon>Bacillota</taxon>
        <taxon>Bacilli</taxon>
        <taxon>Lactobacillales</taxon>
        <taxon>Aerococcaceae</taxon>
        <taxon>Aerococcus</taxon>
    </lineage>
</organism>
<keyword evidence="3 10" id="KW-0285">Flavoprotein</keyword>
<evidence type="ECO:0000313" key="15">
    <source>
        <dbReference type="Proteomes" id="UP001069145"/>
    </source>
</evidence>
<dbReference type="EMBL" id="JAOTML010000002">
    <property type="protein sequence ID" value="MCY3052840.1"/>
    <property type="molecule type" value="Genomic_DNA"/>
</dbReference>
<dbReference type="KEGG" id="aun:AWM73_07625"/>
<dbReference type="AlphaFoldDB" id="A0A0X8FFI4"/>
<evidence type="ECO:0000313" key="12">
    <source>
        <dbReference type="EMBL" id="MCY3052840.1"/>
    </source>
</evidence>
<proteinExistence type="inferred from homology"/>